<dbReference type="EMBL" id="MAAX01000109">
    <property type="protein sequence ID" value="OUS15059.1"/>
    <property type="molecule type" value="Genomic_DNA"/>
</dbReference>
<feature type="transmembrane region" description="Helical" evidence="1">
    <location>
        <begin position="43"/>
        <end position="63"/>
    </location>
</feature>
<proteinExistence type="predicted"/>
<name>A0A1Z8AXJ3_9FLAO</name>
<sequence>MKKLFILFIVFSVPAFAKAQCAMCRAVIESSGDTAAAQGLNNGITYLMAFPYILVGAIIYMIYKNTQKKSEEVDN</sequence>
<dbReference type="AlphaFoldDB" id="A0A1Z8AXJ3"/>
<dbReference type="RefSeq" id="WP_303686693.1">
    <property type="nucleotide sequence ID" value="NZ_CAJXYO010000068.1"/>
</dbReference>
<keyword evidence="1" id="KW-0472">Membrane</keyword>
<keyword evidence="1" id="KW-0812">Transmembrane</keyword>
<keyword evidence="1" id="KW-1133">Transmembrane helix</keyword>
<feature type="signal peptide" evidence="2">
    <location>
        <begin position="1"/>
        <end position="19"/>
    </location>
</feature>
<evidence type="ECO:0000256" key="1">
    <source>
        <dbReference type="SAM" id="Phobius"/>
    </source>
</evidence>
<evidence type="ECO:0000256" key="2">
    <source>
        <dbReference type="SAM" id="SignalP"/>
    </source>
</evidence>
<keyword evidence="2" id="KW-0732">Signal</keyword>
<evidence type="ECO:0000313" key="3">
    <source>
        <dbReference type="EMBL" id="OUS15059.1"/>
    </source>
</evidence>
<comment type="caution">
    <text evidence="3">The sequence shown here is derived from an EMBL/GenBank/DDBJ whole genome shotgun (WGS) entry which is preliminary data.</text>
</comment>
<reference evidence="4" key="1">
    <citation type="journal article" date="2017" name="Proc. Natl. Acad. Sci. U.S.A.">
        <title>Simulation of Deepwater Horizon oil plume reveals substrate specialization within a complex community of hydrocarbon-degraders.</title>
        <authorList>
            <person name="Hu P."/>
            <person name="Dubinsky E.A."/>
            <person name="Probst A.J."/>
            <person name="Wang J."/>
            <person name="Sieber C.M.K."/>
            <person name="Tom L.M."/>
            <person name="Gardinali P."/>
            <person name="Banfield J.F."/>
            <person name="Atlas R.M."/>
            <person name="Andersen G.L."/>
        </authorList>
    </citation>
    <scope>NUCLEOTIDE SEQUENCE [LARGE SCALE GENOMIC DNA]</scope>
</reference>
<organism evidence="3 4">
    <name type="scientific">Nonlabens dokdonensis</name>
    <dbReference type="NCBI Taxonomy" id="328515"/>
    <lineage>
        <taxon>Bacteria</taxon>
        <taxon>Pseudomonadati</taxon>
        <taxon>Bacteroidota</taxon>
        <taxon>Flavobacteriia</taxon>
        <taxon>Flavobacteriales</taxon>
        <taxon>Flavobacteriaceae</taxon>
        <taxon>Nonlabens</taxon>
    </lineage>
</organism>
<gene>
    <name evidence="3" type="ORF">A9Q93_07000</name>
</gene>
<accession>A0A1Z8AXJ3</accession>
<feature type="chain" id="PRO_5012961584" evidence="2">
    <location>
        <begin position="20"/>
        <end position="75"/>
    </location>
</feature>
<evidence type="ECO:0000313" key="4">
    <source>
        <dbReference type="Proteomes" id="UP000196102"/>
    </source>
</evidence>
<protein>
    <submittedName>
        <fullName evidence="3">Uncharacterized protein</fullName>
    </submittedName>
</protein>
<dbReference type="Proteomes" id="UP000196102">
    <property type="component" value="Unassembled WGS sequence"/>
</dbReference>